<reference evidence="2" key="1">
    <citation type="submission" date="2025-08" db="UniProtKB">
        <authorList>
            <consortium name="RefSeq"/>
        </authorList>
    </citation>
    <scope>IDENTIFICATION</scope>
</reference>
<protein>
    <submittedName>
        <fullName evidence="2">ATP-dependent DNA helicase Q4</fullName>
    </submittedName>
</protein>
<dbReference type="Proteomes" id="UP000694863">
    <property type="component" value="Unplaced"/>
</dbReference>
<keyword evidence="2" id="KW-0378">Hydrolase</keyword>
<evidence type="ECO:0000313" key="1">
    <source>
        <dbReference type="Proteomes" id="UP000694863"/>
    </source>
</evidence>
<keyword evidence="2" id="KW-0067">ATP-binding</keyword>
<keyword evidence="2" id="KW-0547">Nucleotide-binding</keyword>
<proteinExistence type="predicted"/>
<keyword evidence="2" id="KW-0347">Helicase</keyword>
<sequence length="1216" mass="133025">MEADVAVAPEETQALYREYRALKQVLGQADGSRLPDPEQTPEAAQEIPAQVPGLGGGLRPEPGDTSGPNPFQKVPGKPSCWGSHLNRAATQKPRPAPAPSRRLAVPDYGKKLKANLQGTLQAEPALGYRPSAPRRPSVKTPGLEPPDTEAALSSPELKQTTPQPRPAWLQQLQSPLSRRLASLDPGWLQRCQDGSPELLEATDACGPGLSSEEPGKEPQLPQTSGVLATLGNTGPDPKGPTLQEAGGNKGNPRPSKTPTPGWDPQGAPPQTQWDQDHVRPWLKDAGATELNEDALEDQSPRPRISSSTPRSTFQERGNYVKLNLKQKRYARGPALRGAHLRKQVRKQKWQKKRVCFRSSLSGTPAKDSCFRCGQPGHWASQCPQSGGPHPGTKSGLERCCVPYKAALPVPHPSPEPPLAREEGGRDQDKVAHKMGATNCQLPAGEDDTGPTMPLESHPAPMVPPLYPPGPSKQVAETPPEVLQALRQLGHQAFRPWQEQAVMRVLSGISTLLVLPTGTGKSLCYQLPALLYARHSPCLTLVISPLVALMDDQVLGLPPGLKAACLHSGLNRKQRESVLQKARTAQVHLLLLSPEAVVGAGSGGATCLPQASQLPPVPFACIDEAHCLSQWSHNFRPCYLRVCQVLREHIGVRCFLGLTATAPRSTALDVARHLGVPEGPIGLPGTIPANLHLSVSTDRDPEQALVTLLQGERFRALDSIIVYCNRREDTERTAARLRTALQESPHPRGVGTEKVAQAYHAGMCIQERRRVQKAFMQGQLRVVVATVAFGMGLDRPGVRAVVHLGLPPSFESYVQAVGRAGRDGQPAHCHLFLQPQGEDLRELRKHVHADAVDFLAVKRLVQQVFSACSCGQPSPESSRARAGVPLEAEQQGTQDTLPEPRSTCRGHTRALLIQPAEQALDMPQEAIQTLLCYLELHPQRWLELLPPTYAQCRVHCPSGPAQLRALALSCPPLAAGLDRRVAGDTQSGGASSVEFNVVELADAMSWELAPVRRALRQLQWDQEPRAGTPRSTGVLVEFGELAFHLRCRGDLTPEEKDQLCEFLHGRVCTREREALARLRCTAQAFRSVAFPSCGPCLEQPSAEQSTRLKALVERYFQEEEEEEEMLGSGDLEGPEPGQDRLQDWEDQIRRDIRQLLSLRPEEKFSGRAVARIFHGIGSPCYPALVFGHDRRFWRKYLHVSFHALMRVATEELLLWSH</sequence>
<name>A0AC55CSZ7_ECHTE</name>
<evidence type="ECO:0000313" key="2">
    <source>
        <dbReference type="RefSeq" id="XP_045142619.1"/>
    </source>
</evidence>
<accession>A0AC55CSZ7</accession>
<keyword evidence="1" id="KW-1185">Reference proteome</keyword>
<gene>
    <name evidence="2" type="primary">RECQL4</name>
</gene>
<organism evidence="1 2">
    <name type="scientific">Echinops telfairi</name>
    <name type="common">Lesser hedgehog tenrec</name>
    <dbReference type="NCBI Taxonomy" id="9371"/>
    <lineage>
        <taxon>Eukaryota</taxon>
        <taxon>Metazoa</taxon>
        <taxon>Chordata</taxon>
        <taxon>Craniata</taxon>
        <taxon>Vertebrata</taxon>
        <taxon>Euteleostomi</taxon>
        <taxon>Mammalia</taxon>
        <taxon>Eutheria</taxon>
        <taxon>Afrotheria</taxon>
        <taxon>Tenrecidae</taxon>
        <taxon>Tenrecinae</taxon>
        <taxon>Echinops</taxon>
    </lineage>
</organism>
<dbReference type="RefSeq" id="XP_045142619.1">
    <property type="nucleotide sequence ID" value="XM_045286684.1"/>
</dbReference>